<accession>A0ABT3ZI26</accession>
<dbReference type="InterPro" id="IPR036692">
    <property type="entry name" value="Shew3726-like_sf"/>
</dbReference>
<evidence type="ECO:0000313" key="1">
    <source>
        <dbReference type="EMBL" id="MCY0386174.1"/>
    </source>
</evidence>
<protein>
    <submittedName>
        <fullName evidence="1">DUF1488 domain-containing protein</fullName>
    </submittedName>
</protein>
<organism evidence="1 2">
    <name type="scientific">Robbsia betulipollinis</name>
    <dbReference type="NCBI Taxonomy" id="2981849"/>
    <lineage>
        <taxon>Bacteria</taxon>
        <taxon>Pseudomonadati</taxon>
        <taxon>Pseudomonadota</taxon>
        <taxon>Betaproteobacteria</taxon>
        <taxon>Burkholderiales</taxon>
        <taxon>Burkholderiaceae</taxon>
        <taxon>Robbsia</taxon>
    </lineage>
</organism>
<name>A0ABT3ZI26_9BURK</name>
<dbReference type="RefSeq" id="WP_267845448.1">
    <property type="nucleotide sequence ID" value="NZ_JAPMXC010000001.1"/>
</dbReference>
<sequence length="86" mass="9248">MKIEFTGRREVVAAARVAFEALVDGKDVWCSVSLDALADHYGVDGPASHDLVTTFEANRVQIEASAAKLLEKNGGQSVELETTDLN</sequence>
<dbReference type="InterPro" id="IPR009962">
    <property type="entry name" value="DUF1488"/>
</dbReference>
<dbReference type="Gene3D" id="3.30.160.140">
    <property type="entry name" value="Shew3726-like"/>
    <property type="match status" value="1"/>
</dbReference>
<proteinExistence type="predicted"/>
<dbReference type="Proteomes" id="UP001082899">
    <property type="component" value="Unassembled WGS sequence"/>
</dbReference>
<dbReference type="Pfam" id="PF07369">
    <property type="entry name" value="DUF1488"/>
    <property type="match status" value="1"/>
</dbReference>
<gene>
    <name evidence="1" type="ORF">OVY01_02700</name>
</gene>
<comment type="caution">
    <text evidence="1">The sequence shown here is derived from an EMBL/GenBank/DDBJ whole genome shotgun (WGS) entry which is preliminary data.</text>
</comment>
<reference evidence="1" key="1">
    <citation type="submission" date="2022-11" db="EMBL/GenBank/DDBJ databases">
        <title>Robbsia betulipollinis sp. nov., isolated from pollen of birch (Betula pendula).</title>
        <authorList>
            <person name="Shi H."/>
            <person name="Ambika Manirajan B."/>
            <person name="Ratering S."/>
            <person name="Geissler-Plaum R."/>
            <person name="Schnell S."/>
        </authorList>
    </citation>
    <scope>NUCLEOTIDE SEQUENCE</scope>
    <source>
        <strain evidence="1">Bb-Pol-6</strain>
    </source>
</reference>
<evidence type="ECO:0000313" key="2">
    <source>
        <dbReference type="Proteomes" id="UP001082899"/>
    </source>
</evidence>
<dbReference type="EMBL" id="JAPMXC010000001">
    <property type="protein sequence ID" value="MCY0386174.1"/>
    <property type="molecule type" value="Genomic_DNA"/>
</dbReference>
<dbReference type="SUPFAM" id="SSF160272">
    <property type="entry name" value="Shew3726-like"/>
    <property type="match status" value="1"/>
</dbReference>
<keyword evidence="2" id="KW-1185">Reference proteome</keyword>